<feature type="transmembrane region" description="Helical" evidence="12">
    <location>
        <begin position="277"/>
        <end position="296"/>
    </location>
</feature>
<keyword evidence="7" id="KW-0067">ATP-binding</keyword>
<dbReference type="InterPro" id="IPR017871">
    <property type="entry name" value="ABC_transporter-like_CS"/>
</dbReference>
<feature type="domain" description="ABC transporter" evidence="13">
    <location>
        <begin position="456"/>
        <end position="695"/>
    </location>
</feature>
<dbReference type="PROSITE" id="PS50929">
    <property type="entry name" value="ABC_TM1F"/>
    <property type="match status" value="2"/>
</dbReference>
<comment type="similarity">
    <text evidence="2">Belongs to the ABC transporter superfamily. ABCB family. Multidrug resistance exporter (TC 3.A.1.201) subfamily.</text>
</comment>
<keyword evidence="4 12" id="KW-0812">Transmembrane</keyword>
<dbReference type="SUPFAM" id="SSF90123">
    <property type="entry name" value="ABC transporter transmembrane region"/>
    <property type="match status" value="2"/>
</dbReference>
<dbReference type="PANTHER" id="PTHR43394">
    <property type="entry name" value="ATP-DEPENDENT PERMEASE MDL1, MITOCHONDRIAL"/>
    <property type="match status" value="1"/>
</dbReference>
<dbReference type="GO" id="GO:0005743">
    <property type="term" value="C:mitochondrial inner membrane"/>
    <property type="evidence" value="ECO:0007669"/>
    <property type="project" value="TreeGrafter"/>
</dbReference>
<feature type="transmembrane region" description="Helical" evidence="12">
    <location>
        <begin position="855"/>
        <end position="880"/>
    </location>
</feature>
<feature type="domain" description="ABC transmembrane type-1" evidence="14">
    <location>
        <begin position="858"/>
        <end position="1145"/>
    </location>
</feature>
<feature type="domain" description="ABC transmembrane type-1" evidence="14">
    <location>
        <begin position="130"/>
        <end position="421"/>
    </location>
</feature>
<feature type="transmembrane region" description="Helical" evidence="12">
    <location>
        <begin position="368"/>
        <end position="387"/>
    </location>
</feature>
<dbReference type="InterPro" id="IPR027417">
    <property type="entry name" value="P-loop_NTPase"/>
</dbReference>
<dbReference type="GO" id="GO:0015421">
    <property type="term" value="F:ABC-type oligopeptide transporter activity"/>
    <property type="evidence" value="ECO:0007669"/>
    <property type="project" value="TreeGrafter"/>
</dbReference>
<dbReference type="GO" id="GO:0090374">
    <property type="term" value="P:oligopeptide export from mitochondrion"/>
    <property type="evidence" value="ECO:0007669"/>
    <property type="project" value="TreeGrafter"/>
</dbReference>
<feature type="transmembrane region" description="Helical" evidence="12">
    <location>
        <begin position="1120"/>
        <end position="1144"/>
    </location>
</feature>
<feature type="transmembrane region" description="Helical" evidence="12">
    <location>
        <begin position="125"/>
        <end position="149"/>
    </location>
</feature>
<keyword evidence="5" id="KW-0677">Repeat</keyword>
<feature type="transmembrane region" description="Helical" evidence="12">
    <location>
        <begin position="176"/>
        <end position="200"/>
    </location>
</feature>
<comment type="subcellular location">
    <subcellularLocation>
        <location evidence="1">Membrane</location>
        <topology evidence="1">Multi-pass membrane protein</topology>
    </subcellularLocation>
</comment>
<evidence type="ECO:0000256" key="9">
    <source>
        <dbReference type="ARBA" id="ARBA00022989"/>
    </source>
</evidence>
<dbReference type="FunFam" id="3.40.50.300:FF:000479">
    <property type="entry name" value="Multidrug resistance protein 1A"/>
    <property type="match status" value="1"/>
</dbReference>
<keyword evidence="3" id="KW-0813">Transport</keyword>
<evidence type="ECO:0000256" key="12">
    <source>
        <dbReference type="SAM" id="Phobius"/>
    </source>
</evidence>
<dbReference type="InterPro" id="IPR003593">
    <property type="entry name" value="AAA+_ATPase"/>
</dbReference>
<feature type="transmembrane region" description="Helical" evidence="12">
    <location>
        <begin position="254"/>
        <end position="271"/>
    </location>
</feature>
<comment type="caution">
    <text evidence="15">The sequence shown here is derived from an EMBL/GenBank/DDBJ whole genome shotgun (WGS) entry which is preliminary data.</text>
</comment>
<sequence length="1416" mass="158167">MTDLLHDDVIEEIIVSNTPPKFINDADNRDTILSVTSNSTNDTLVEIPDIIISKNISSIPEIIALDENDVPNKVSYDESLTEEQIAERYNSKRKKSIYKPVQKPPLIITTTSFFHIFRFATPFDYILMTLGIFFSVLSGLLVPIMTLLLGDIFDAFTDKEKGFITTQIFDQRINVLVLYFSMVGVGSFAFTSLMIIFWMWTGERQSKKMKQVYFSSLLSMDIAYYEGDDVTSGELLTGVNKDSEDIKNVISEQLGYFIQYLVTAISTFIVAFIKNPILTLVIFASMPLLFLILAYTSRKSNPLIEQERDIFVQAGNILESALSAIKTIRAFNGEEKEEKKHYQSLQMANDVSANLAWIFALRTGLSQFLLLSLFVQGFWYGAILVANQTMAPGGVLSVFYSSMLGLSALRGVLPRLATIARAKHAIKSINNLLEKVALMDLEALRGFKLPKIEGNIELNQVSFSYPSRPDTWVLRNLDLYIPAFHTTVFVGESGSGKSTITQLIQRLYEPDDGIIMLDGRELRILNISWLRQQIGVVSQEPVLFDDTIFANVAYGRSDYWNTTVEEVENACKLACIHDFIIELPEGYNTSLGDMGKKLSGGQRQRIAIARALIKDPAILILDEASSALDMTSDYMVQEALENCRKNRTTIVVTHQLNHIKDSDLVYVLHEGEVVESGTKSKLLNIKNGYYNKLAVEHSPNPKRRTHELNSINERLKSQNSLKINTKIGKRVSASAVDFLTVVSSPSPTTTTFSRSASLSRVTSLSRATSLTRRTWRHSTFEEHMDADMLQGTVSAAVYKRYGHDDGSSILDILNYYENTDNYAVIDVVVTNSDGKKSKSKFSILKFIRDTMDNKLVYAVGLIMSIINGFVMPLFSFVLASLLSTYSIPDKELLVAKSREFALYVLAIAAINGLSSHFKYYLLERASERWAVRLRHLGFGNVLRQPQSWFDKSENAIGKVTTILTTDTESSKNLIGHFAGNIVFGLVSLFGGMIWALFVGWQLTLVGMGLVPILLLATEYQGFILQRYEKRQKVATEDATNSFYQTISSIRTVFSLAIEPAMESKFQVALEKPYKIGVKKAFLCGVTSGFMDALSYFTKALTFWYGARLVSDGTYDLKTMLSVWTLVIFCTTSASQMLATIPYYAKSRQAVKSINYILQLPIVSDSEGHKPDSVKGSIVFKDVKFSYPERPEIMVLDGLNLTIEKGQSIALVGKSGNGKSTVAALLQRIYEPTEGSIMLDFENLKNLQLRWLRENIGIVSQETVLFDMTIGENIAYGKENATQKEIEIAAKQVNLHDFIITLPDGYNTKLGSSGSKLSGGQKQRIAIARVLLTDPKILILDEATSALDTTNEAIVQEALSKVQKGRTTLVITHRLKSIKNLNKIALVDGGKILESGTHKELMTLRGNYFDLVRSGNL</sequence>
<evidence type="ECO:0000259" key="13">
    <source>
        <dbReference type="PROSITE" id="PS50893"/>
    </source>
</evidence>
<feature type="transmembrane region" description="Helical" evidence="12">
    <location>
        <begin position="977"/>
        <end position="997"/>
    </location>
</feature>
<dbReference type="Proteomes" id="UP001153678">
    <property type="component" value="Unassembled WGS sequence"/>
</dbReference>
<keyword evidence="6" id="KW-0547">Nucleotide-binding</keyword>
<feature type="domain" description="ABC transporter" evidence="13">
    <location>
        <begin position="1177"/>
        <end position="1413"/>
    </location>
</feature>
<protein>
    <submittedName>
        <fullName evidence="15">3311_t:CDS:1</fullName>
    </submittedName>
</protein>
<dbReference type="GO" id="GO:0005524">
    <property type="term" value="F:ATP binding"/>
    <property type="evidence" value="ECO:0007669"/>
    <property type="project" value="UniProtKB-KW"/>
</dbReference>
<dbReference type="InterPro" id="IPR036640">
    <property type="entry name" value="ABC1_TM_sf"/>
</dbReference>
<dbReference type="InterPro" id="IPR003439">
    <property type="entry name" value="ABC_transporter-like_ATP-bd"/>
</dbReference>
<feature type="transmembrane region" description="Helical" evidence="12">
    <location>
        <begin position="1080"/>
        <end position="1100"/>
    </location>
</feature>
<evidence type="ECO:0000313" key="15">
    <source>
        <dbReference type="EMBL" id="CAI2161842.1"/>
    </source>
</evidence>
<evidence type="ECO:0000256" key="1">
    <source>
        <dbReference type="ARBA" id="ARBA00004141"/>
    </source>
</evidence>
<gene>
    <name evidence="15" type="ORF">FWILDA_LOCUS258</name>
</gene>
<keyword evidence="16" id="KW-1185">Reference proteome</keyword>
<evidence type="ECO:0000256" key="10">
    <source>
        <dbReference type="ARBA" id="ARBA00023136"/>
    </source>
</evidence>
<dbReference type="SUPFAM" id="SSF52540">
    <property type="entry name" value="P-loop containing nucleoside triphosphate hydrolases"/>
    <property type="match status" value="2"/>
</dbReference>
<keyword evidence="10 12" id="KW-0472">Membrane</keyword>
<dbReference type="InterPro" id="IPR039421">
    <property type="entry name" value="Type_1_exporter"/>
</dbReference>
<evidence type="ECO:0000256" key="2">
    <source>
        <dbReference type="ARBA" id="ARBA00007577"/>
    </source>
</evidence>
<evidence type="ECO:0000256" key="3">
    <source>
        <dbReference type="ARBA" id="ARBA00022448"/>
    </source>
</evidence>
<dbReference type="Gene3D" id="1.20.1560.10">
    <property type="entry name" value="ABC transporter type 1, transmembrane domain"/>
    <property type="match status" value="2"/>
</dbReference>
<dbReference type="CDD" id="cd03249">
    <property type="entry name" value="ABC_MTABC3_MDL1_MDL2"/>
    <property type="match status" value="1"/>
</dbReference>
<dbReference type="GO" id="GO:0016887">
    <property type="term" value="F:ATP hydrolysis activity"/>
    <property type="evidence" value="ECO:0007669"/>
    <property type="project" value="InterPro"/>
</dbReference>
<feature type="transmembrane region" description="Helical" evidence="12">
    <location>
        <begin position="900"/>
        <end position="922"/>
    </location>
</feature>
<evidence type="ECO:0000259" key="14">
    <source>
        <dbReference type="PROSITE" id="PS50929"/>
    </source>
</evidence>
<organism evidence="15 16">
    <name type="scientific">Funneliformis geosporum</name>
    <dbReference type="NCBI Taxonomy" id="1117311"/>
    <lineage>
        <taxon>Eukaryota</taxon>
        <taxon>Fungi</taxon>
        <taxon>Fungi incertae sedis</taxon>
        <taxon>Mucoromycota</taxon>
        <taxon>Glomeromycotina</taxon>
        <taxon>Glomeromycetes</taxon>
        <taxon>Glomerales</taxon>
        <taxon>Glomeraceae</taxon>
        <taxon>Funneliformis</taxon>
    </lineage>
</organism>
<dbReference type="OrthoDB" id="6500128at2759"/>
<evidence type="ECO:0000256" key="5">
    <source>
        <dbReference type="ARBA" id="ARBA00022737"/>
    </source>
</evidence>
<evidence type="ECO:0000256" key="8">
    <source>
        <dbReference type="ARBA" id="ARBA00022967"/>
    </source>
</evidence>
<evidence type="ECO:0000256" key="7">
    <source>
        <dbReference type="ARBA" id="ARBA00022840"/>
    </source>
</evidence>
<dbReference type="InterPro" id="IPR011527">
    <property type="entry name" value="ABC1_TM_dom"/>
</dbReference>
<dbReference type="FunFam" id="3.40.50.300:FF:000205">
    <property type="entry name" value="ABC transporter B family member 4"/>
    <property type="match status" value="1"/>
</dbReference>
<keyword evidence="11" id="KW-0325">Glycoprotein</keyword>
<dbReference type="SMART" id="SM00382">
    <property type="entry name" value="AAA"/>
    <property type="match status" value="2"/>
</dbReference>
<evidence type="ECO:0000313" key="16">
    <source>
        <dbReference type="Proteomes" id="UP001153678"/>
    </source>
</evidence>
<dbReference type="CDD" id="cd18577">
    <property type="entry name" value="ABC_6TM_Pgp_ABCB1_D1_like"/>
    <property type="match status" value="1"/>
</dbReference>
<dbReference type="Gene3D" id="3.40.50.300">
    <property type="entry name" value="P-loop containing nucleotide triphosphate hydrolases"/>
    <property type="match status" value="2"/>
</dbReference>
<keyword evidence="8" id="KW-1278">Translocase</keyword>
<evidence type="ECO:0000256" key="6">
    <source>
        <dbReference type="ARBA" id="ARBA00022741"/>
    </source>
</evidence>
<accession>A0A9W4WHD2</accession>
<feature type="transmembrane region" description="Helical" evidence="12">
    <location>
        <begin position="1003"/>
        <end position="1022"/>
    </location>
</feature>
<dbReference type="EMBL" id="CAMKVN010000016">
    <property type="protein sequence ID" value="CAI2161842.1"/>
    <property type="molecule type" value="Genomic_DNA"/>
</dbReference>
<dbReference type="Pfam" id="PF00664">
    <property type="entry name" value="ABC_membrane"/>
    <property type="match status" value="2"/>
</dbReference>
<feature type="transmembrane region" description="Helical" evidence="12">
    <location>
        <begin position="393"/>
        <end position="413"/>
    </location>
</feature>
<dbReference type="CDD" id="cd18578">
    <property type="entry name" value="ABC_6TM_Pgp_ABCB1_D2_like"/>
    <property type="match status" value="1"/>
</dbReference>
<dbReference type="Pfam" id="PF00005">
    <property type="entry name" value="ABC_tran"/>
    <property type="match status" value="2"/>
</dbReference>
<evidence type="ECO:0000256" key="11">
    <source>
        <dbReference type="ARBA" id="ARBA00023180"/>
    </source>
</evidence>
<keyword evidence="9 12" id="KW-1133">Transmembrane helix</keyword>
<proteinExistence type="inferred from homology"/>
<dbReference type="PROSITE" id="PS00211">
    <property type="entry name" value="ABC_TRANSPORTER_1"/>
    <property type="match status" value="2"/>
</dbReference>
<reference evidence="15" key="1">
    <citation type="submission" date="2022-08" db="EMBL/GenBank/DDBJ databases">
        <authorList>
            <person name="Kallberg Y."/>
            <person name="Tangrot J."/>
            <person name="Rosling A."/>
        </authorList>
    </citation>
    <scope>NUCLEOTIDE SEQUENCE</scope>
    <source>
        <strain evidence="15">Wild A</strain>
    </source>
</reference>
<dbReference type="PANTHER" id="PTHR43394:SF27">
    <property type="entry name" value="ATP-DEPENDENT TRANSLOCASE ABCB1-LIKE"/>
    <property type="match status" value="1"/>
</dbReference>
<name>A0A9W4WHD2_9GLOM</name>
<evidence type="ECO:0000256" key="4">
    <source>
        <dbReference type="ARBA" id="ARBA00022692"/>
    </source>
</evidence>
<dbReference type="PROSITE" id="PS50893">
    <property type="entry name" value="ABC_TRANSPORTER_2"/>
    <property type="match status" value="2"/>
</dbReference>